<evidence type="ECO:0000313" key="4">
    <source>
        <dbReference type="Proteomes" id="UP000008827"/>
    </source>
</evidence>
<reference evidence="3" key="2">
    <citation type="submission" date="2018-02" db="UniProtKB">
        <authorList>
            <consortium name="EnsemblPlants"/>
        </authorList>
    </citation>
    <scope>IDENTIFICATION</scope>
    <source>
        <strain evidence="3">Williams 82</strain>
    </source>
</reference>
<reference evidence="2" key="3">
    <citation type="submission" date="2018-07" db="EMBL/GenBank/DDBJ databases">
        <title>WGS assembly of Glycine max.</title>
        <authorList>
            <person name="Schmutz J."/>
            <person name="Cannon S."/>
            <person name="Schlueter J."/>
            <person name="Ma J."/>
            <person name="Mitros T."/>
            <person name="Nelson W."/>
            <person name="Hyten D."/>
            <person name="Song Q."/>
            <person name="Thelen J."/>
            <person name="Cheng J."/>
            <person name="Xu D."/>
            <person name="Hellsten U."/>
            <person name="May G."/>
            <person name="Yu Y."/>
            <person name="Sakurai T."/>
            <person name="Umezawa T."/>
            <person name="Bhattacharyya M."/>
            <person name="Sandhu D."/>
            <person name="Valliyodan B."/>
            <person name="Lindquist E."/>
            <person name="Peto M."/>
            <person name="Grant D."/>
            <person name="Shu S."/>
            <person name="Goodstein D."/>
            <person name="Barry K."/>
            <person name="Futrell-Griggs M."/>
            <person name="Abernathy B."/>
            <person name="Du J."/>
            <person name="Tian Z."/>
            <person name="Zhu L."/>
            <person name="Gill N."/>
            <person name="Joshi T."/>
            <person name="Libault M."/>
            <person name="Sethuraman A."/>
            <person name="Zhang X."/>
            <person name="Shinozaki K."/>
            <person name="Nguyen H."/>
            <person name="Wing R."/>
            <person name="Cregan P."/>
            <person name="Specht J."/>
            <person name="Grimwood J."/>
            <person name="Rokhsar D."/>
            <person name="Stacey G."/>
            <person name="Shoemaker R."/>
            <person name="Jackson S."/>
        </authorList>
    </citation>
    <scope>NUCLEOTIDE SEQUENCE</scope>
    <source>
        <tissue evidence="2">Callus</tissue>
    </source>
</reference>
<sequence>MHRGATRNNSFCVWGVSLSLWGLCSTWLPHSLCSAATEVDFGHHRPCLLILPNPSCDHQSYFRPPRYIS</sequence>
<dbReference type="Gramene" id="KRH21343">
    <property type="protein sequence ID" value="KRH21343"/>
    <property type="gene ID" value="GLYMA_13G234300"/>
</dbReference>
<gene>
    <name evidence="2" type="ORF">GLYMA_13G234300</name>
</gene>
<accession>A0A0R0H4K5</accession>
<dbReference type="AlphaFoldDB" id="A0A0R0H4K5"/>
<feature type="signal peptide" evidence="1">
    <location>
        <begin position="1"/>
        <end position="26"/>
    </location>
</feature>
<name>A0A0R0H4K5_SOYBN</name>
<evidence type="ECO:0000313" key="3">
    <source>
        <dbReference type="EnsemblPlants" id="KRH21343"/>
    </source>
</evidence>
<keyword evidence="1" id="KW-0732">Signal</keyword>
<dbReference type="ExpressionAtlas" id="A0A0R0H4K5">
    <property type="expression patterns" value="baseline and differential"/>
</dbReference>
<dbReference type="EnsemblPlants" id="KRH21343">
    <property type="protein sequence ID" value="KRH21343"/>
    <property type="gene ID" value="GLYMA_13G234300"/>
</dbReference>
<reference evidence="2 3" key="1">
    <citation type="journal article" date="2010" name="Nature">
        <title>Genome sequence of the palaeopolyploid soybean.</title>
        <authorList>
            <person name="Schmutz J."/>
            <person name="Cannon S.B."/>
            <person name="Schlueter J."/>
            <person name="Ma J."/>
            <person name="Mitros T."/>
            <person name="Nelson W."/>
            <person name="Hyten D.L."/>
            <person name="Song Q."/>
            <person name="Thelen J.J."/>
            <person name="Cheng J."/>
            <person name="Xu D."/>
            <person name="Hellsten U."/>
            <person name="May G.D."/>
            <person name="Yu Y."/>
            <person name="Sakurai T."/>
            <person name="Umezawa T."/>
            <person name="Bhattacharyya M.K."/>
            <person name="Sandhu D."/>
            <person name="Valliyodan B."/>
            <person name="Lindquist E."/>
            <person name="Peto M."/>
            <person name="Grant D."/>
            <person name="Shu S."/>
            <person name="Goodstein D."/>
            <person name="Barry K."/>
            <person name="Futrell-Griggs M."/>
            <person name="Abernathy B."/>
            <person name="Du J."/>
            <person name="Tian Z."/>
            <person name="Zhu L."/>
            <person name="Gill N."/>
            <person name="Joshi T."/>
            <person name="Libault M."/>
            <person name="Sethuraman A."/>
            <person name="Zhang X.-C."/>
            <person name="Shinozaki K."/>
            <person name="Nguyen H.T."/>
            <person name="Wing R.A."/>
            <person name="Cregan P."/>
            <person name="Specht J."/>
            <person name="Grimwood J."/>
            <person name="Rokhsar D."/>
            <person name="Stacey G."/>
            <person name="Shoemaker R.C."/>
            <person name="Jackson S.A."/>
        </authorList>
    </citation>
    <scope>NUCLEOTIDE SEQUENCE [LARGE SCALE GENOMIC DNA]</scope>
    <source>
        <strain evidence="3">cv. Williams 82</strain>
        <tissue evidence="2">Callus</tissue>
    </source>
</reference>
<evidence type="ECO:0008006" key="5">
    <source>
        <dbReference type="Google" id="ProtNLM"/>
    </source>
</evidence>
<evidence type="ECO:0000313" key="2">
    <source>
        <dbReference type="EMBL" id="KRH21343.1"/>
    </source>
</evidence>
<keyword evidence="4" id="KW-1185">Reference proteome</keyword>
<organism evidence="2">
    <name type="scientific">Glycine max</name>
    <name type="common">Soybean</name>
    <name type="synonym">Glycine hispida</name>
    <dbReference type="NCBI Taxonomy" id="3847"/>
    <lineage>
        <taxon>Eukaryota</taxon>
        <taxon>Viridiplantae</taxon>
        <taxon>Streptophyta</taxon>
        <taxon>Embryophyta</taxon>
        <taxon>Tracheophyta</taxon>
        <taxon>Spermatophyta</taxon>
        <taxon>Magnoliopsida</taxon>
        <taxon>eudicotyledons</taxon>
        <taxon>Gunneridae</taxon>
        <taxon>Pentapetalae</taxon>
        <taxon>rosids</taxon>
        <taxon>fabids</taxon>
        <taxon>Fabales</taxon>
        <taxon>Fabaceae</taxon>
        <taxon>Papilionoideae</taxon>
        <taxon>50 kb inversion clade</taxon>
        <taxon>NPAAA clade</taxon>
        <taxon>indigoferoid/millettioid clade</taxon>
        <taxon>Phaseoleae</taxon>
        <taxon>Glycine</taxon>
        <taxon>Glycine subgen. Soja</taxon>
    </lineage>
</organism>
<dbReference type="Proteomes" id="UP000008827">
    <property type="component" value="Chromosome 13"/>
</dbReference>
<feature type="chain" id="PRO_5014521493" description="Secreted protein" evidence="1">
    <location>
        <begin position="27"/>
        <end position="69"/>
    </location>
</feature>
<dbReference type="EMBL" id="CM000846">
    <property type="protein sequence ID" value="KRH21343.1"/>
    <property type="molecule type" value="Genomic_DNA"/>
</dbReference>
<protein>
    <recommendedName>
        <fullName evidence="5">Secreted protein</fullName>
    </recommendedName>
</protein>
<evidence type="ECO:0000256" key="1">
    <source>
        <dbReference type="SAM" id="SignalP"/>
    </source>
</evidence>
<proteinExistence type="predicted"/>